<comment type="caution">
    <text evidence="1">The sequence shown here is derived from an EMBL/GenBank/DDBJ whole genome shotgun (WGS) entry which is preliminary data.</text>
</comment>
<sequence length="65" mass="6898">MALLRKSASTRIRAGLRGDRRVIDMPVSVESFNPVVGVEPSICPSNGLLKRGTTGVMNGGGVMER</sequence>
<gene>
    <name evidence="1" type="ORF">PFLmoz3_02157</name>
</gene>
<protein>
    <submittedName>
        <fullName evidence="1">Uncharacterized protein</fullName>
    </submittedName>
</protein>
<name>A0A109LKR1_PSEFL</name>
<dbReference type="AlphaFoldDB" id="A0A109LKR1"/>
<evidence type="ECO:0000313" key="2">
    <source>
        <dbReference type="Proteomes" id="UP000061348"/>
    </source>
</evidence>
<organism evidence="1 2">
    <name type="scientific">Pseudomonas fluorescens</name>
    <dbReference type="NCBI Taxonomy" id="294"/>
    <lineage>
        <taxon>Bacteria</taxon>
        <taxon>Pseudomonadati</taxon>
        <taxon>Pseudomonadota</taxon>
        <taxon>Gammaproteobacteria</taxon>
        <taxon>Pseudomonadales</taxon>
        <taxon>Pseudomonadaceae</taxon>
        <taxon>Pseudomonas</taxon>
    </lineage>
</organism>
<dbReference type="EMBL" id="LCYA01000052">
    <property type="protein sequence ID" value="KWV89254.1"/>
    <property type="molecule type" value="Genomic_DNA"/>
</dbReference>
<evidence type="ECO:0000313" key="1">
    <source>
        <dbReference type="EMBL" id="KWV89254.1"/>
    </source>
</evidence>
<proteinExistence type="predicted"/>
<reference evidence="1 2" key="1">
    <citation type="submission" date="2015-05" db="EMBL/GenBank/DDBJ databases">
        <title>A genomic and transcriptomic approach to investigate the blue pigment phenotype in Pseudomonas fluorescens.</title>
        <authorList>
            <person name="Andreani N.A."/>
            <person name="Cardazzo B."/>
        </authorList>
    </citation>
    <scope>NUCLEOTIDE SEQUENCE [LARGE SCALE GENOMIC DNA]</scope>
    <source>
        <strain evidence="1 2">Ps_22</strain>
    </source>
</reference>
<dbReference type="Proteomes" id="UP000061348">
    <property type="component" value="Unassembled WGS sequence"/>
</dbReference>
<accession>A0A109LKR1</accession>
<dbReference type="PATRIC" id="fig|294.194.peg.2383"/>